<dbReference type="Pfam" id="PF11066">
    <property type="entry name" value="DUF2867"/>
    <property type="match status" value="1"/>
</dbReference>
<dbReference type="KEGG" id="rbc:BN938_0409"/>
<protein>
    <recommendedName>
        <fullName evidence="3">DUF2867 domain-containing protein</fullName>
    </recommendedName>
</protein>
<dbReference type="EMBL" id="HG934468">
    <property type="protein sequence ID" value="CDN30514.1"/>
    <property type="molecule type" value="Genomic_DNA"/>
</dbReference>
<proteinExistence type="predicted"/>
<organism evidence="1 2">
    <name type="scientific">Mucinivorans hirudinis</name>
    <dbReference type="NCBI Taxonomy" id="1433126"/>
    <lineage>
        <taxon>Bacteria</taxon>
        <taxon>Pseudomonadati</taxon>
        <taxon>Bacteroidota</taxon>
        <taxon>Bacteroidia</taxon>
        <taxon>Bacteroidales</taxon>
        <taxon>Rikenellaceae</taxon>
        <taxon>Mucinivorans</taxon>
    </lineage>
</organism>
<dbReference type="AlphaFoldDB" id="A0A060RAV1"/>
<dbReference type="OrthoDB" id="7058586at2"/>
<sequence>MGKTKIYKGGLIDNYLPADYSDSFSKEVMAEESITPDAFFDMAFNRFPAWIDWLLKLRNKIVKPLGLDTQSRFSDSVCEKNTNEIIWGMPDKHLDFHVSMWCGEHQNGKQELRITTVVKYNNWFGRLYFFVIQPFHGIIIKSMLKGIKNKIEINKEHSNG</sequence>
<reference evidence="1 2" key="1">
    <citation type="journal article" date="2015" name="Genome Announc.">
        <title>Complete Genome Sequence of the Novel Leech Symbiont Mucinivorans hirudinis M3T.</title>
        <authorList>
            <person name="Nelson M.C."/>
            <person name="Bomar L."/>
            <person name="Graf J."/>
        </authorList>
    </citation>
    <scope>NUCLEOTIDE SEQUENCE [LARGE SCALE GENOMIC DNA]</scope>
    <source>
        <strain evidence="2">M3</strain>
    </source>
</reference>
<evidence type="ECO:0008006" key="3">
    <source>
        <dbReference type="Google" id="ProtNLM"/>
    </source>
</evidence>
<dbReference type="Proteomes" id="UP000027616">
    <property type="component" value="Chromosome I"/>
</dbReference>
<keyword evidence="2" id="KW-1185">Reference proteome</keyword>
<accession>A0A060RAV1</accession>
<dbReference type="InterPro" id="IPR021295">
    <property type="entry name" value="DUF2867"/>
</dbReference>
<dbReference type="eggNOG" id="ENOG5032YG3">
    <property type="taxonomic scope" value="Bacteria"/>
</dbReference>
<evidence type="ECO:0000313" key="2">
    <source>
        <dbReference type="Proteomes" id="UP000027616"/>
    </source>
</evidence>
<dbReference type="STRING" id="1433126.BN938_0409"/>
<evidence type="ECO:0000313" key="1">
    <source>
        <dbReference type="EMBL" id="CDN30514.1"/>
    </source>
</evidence>
<dbReference type="HOGENOM" id="CLU_116730_1_1_10"/>
<name>A0A060RAV1_9BACT</name>
<gene>
    <name evidence="1" type="ORF">BN938_0409</name>
</gene>